<name>A0ACA9NXY8_9GLOM</name>
<reference evidence="1" key="1">
    <citation type="submission" date="2021-06" db="EMBL/GenBank/DDBJ databases">
        <authorList>
            <person name="Kallberg Y."/>
            <person name="Tangrot J."/>
            <person name="Rosling A."/>
        </authorList>
    </citation>
    <scope>NUCLEOTIDE SEQUENCE</scope>
    <source>
        <strain evidence="1">CL356</strain>
    </source>
</reference>
<feature type="non-terminal residue" evidence="1">
    <location>
        <position position="1"/>
    </location>
</feature>
<evidence type="ECO:0000313" key="2">
    <source>
        <dbReference type="Proteomes" id="UP000789525"/>
    </source>
</evidence>
<keyword evidence="2" id="KW-1185">Reference proteome</keyword>
<sequence length="317" mass="35433">EERGEPGLVGYMLTRFDPETQKLGLGSFSKKKFVRDTSAICHHTPSYNIDDYRRSSDYDLVFLAFCTDAQKLASLSHTPPVTITGVKTSAWAFAEMDYNAHLFCRTVPTLLSKSSPSQGEALFSYALSSSMMSLSRAQLRGAEKKRENSCANESTPRPSQLLYDERNRCSGPSSPVPSALGRVLNLLFMTNDDYGFSSIGALHNMDLSRNRQMQILYHPSISIPTIPINRHSNLYLVVLYHIEPLCTIHSPKRCISTVPPRSSSSALGGELDWTASRAMPNKHDERRTLHTKRTHQVHSHRKNGSPHANSITPTQRV</sequence>
<proteinExistence type="predicted"/>
<gene>
    <name evidence="1" type="ORF">ACOLOM_LOCUS9421</name>
</gene>
<dbReference type="Proteomes" id="UP000789525">
    <property type="component" value="Unassembled WGS sequence"/>
</dbReference>
<protein>
    <submittedName>
        <fullName evidence="1">3981_t:CDS:1</fullName>
    </submittedName>
</protein>
<dbReference type="EMBL" id="CAJVPT010027307">
    <property type="protein sequence ID" value="CAG8683008.1"/>
    <property type="molecule type" value="Genomic_DNA"/>
</dbReference>
<accession>A0ACA9NXY8</accession>
<evidence type="ECO:0000313" key="1">
    <source>
        <dbReference type="EMBL" id="CAG8683008.1"/>
    </source>
</evidence>
<comment type="caution">
    <text evidence="1">The sequence shown here is derived from an EMBL/GenBank/DDBJ whole genome shotgun (WGS) entry which is preliminary data.</text>
</comment>
<organism evidence="1 2">
    <name type="scientific">Acaulospora colombiana</name>
    <dbReference type="NCBI Taxonomy" id="27376"/>
    <lineage>
        <taxon>Eukaryota</taxon>
        <taxon>Fungi</taxon>
        <taxon>Fungi incertae sedis</taxon>
        <taxon>Mucoromycota</taxon>
        <taxon>Glomeromycotina</taxon>
        <taxon>Glomeromycetes</taxon>
        <taxon>Diversisporales</taxon>
        <taxon>Acaulosporaceae</taxon>
        <taxon>Acaulospora</taxon>
    </lineage>
</organism>